<name>A0AC61Y5B2_9FLAO</name>
<dbReference type="Proteomes" id="UP000356253">
    <property type="component" value="Unassembled WGS sequence"/>
</dbReference>
<dbReference type="EMBL" id="CABVMM010000002">
    <property type="protein sequence ID" value="VVU99277.1"/>
    <property type="molecule type" value="Genomic_DNA"/>
</dbReference>
<comment type="caution">
    <text evidence="1">The sequence shown here is derived from an EMBL/GenBank/DDBJ whole genome shotgun (WGS) entry which is preliminary data.</text>
</comment>
<evidence type="ECO:0000313" key="2">
    <source>
        <dbReference type="Proteomes" id="UP000356253"/>
    </source>
</evidence>
<sequence>MTITQLHYVLAVAEYQNFTKAAQKVFVTQPTLSMQIQKLEEELEVQIFDRTKKPIELTEVGKKIVTQARNIVNESDRIQDIVHQQKGFIGGEFKLGIIPTIMPTLLPMFLTNFIKKYPKVKLKIEELNTEAIIERLQDGHLDAAIAATPLEQENIKEKPLYYEPFVAYTPPGHRLSKKDKIKPEELEVDDILLLEDGHCFKEGILNICKSHQNTEKSSFHLESGSFETLIKLSNEGLGMTLLPYLHTLDLSEKENKNLRMFEEPSPAREVSLIYHKSELKMQIIEALQEIISGVVRGAVTFQNIKIISPLQKK</sequence>
<keyword evidence="2" id="KW-1185">Reference proteome</keyword>
<accession>A0AC61Y5B2</accession>
<reference evidence="1" key="1">
    <citation type="submission" date="2019-09" db="EMBL/GenBank/DDBJ databases">
        <authorList>
            <person name="Rodrigo-Torres L."/>
            <person name="Arahal R. D."/>
            <person name="Lucena T."/>
        </authorList>
    </citation>
    <scope>NUCLEOTIDE SEQUENCE</scope>
    <source>
        <strain evidence="1">ISS653</strain>
    </source>
</reference>
<proteinExistence type="predicted"/>
<organism evidence="1 2">
    <name type="scientific">Mesonia oceanica</name>
    <dbReference type="NCBI Taxonomy" id="2687242"/>
    <lineage>
        <taxon>Bacteria</taxon>
        <taxon>Pseudomonadati</taxon>
        <taxon>Bacteroidota</taxon>
        <taxon>Flavobacteriia</taxon>
        <taxon>Flavobacteriales</taxon>
        <taxon>Flavobacteriaceae</taxon>
        <taxon>Mesonia</taxon>
    </lineage>
</organism>
<protein>
    <submittedName>
        <fullName evidence="1">Hydrogen peroxide-inducible genes activator</fullName>
    </submittedName>
</protein>
<evidence type="ECO:0000313" key="1">
    <source>
        <dbReference type="EMBL" id="VVU99277.1"/>
    </source>
</evidence>
<gene>
    <name evidence="1" type="primary">oxyR</name>
    <name evidence="1" type="ORF">FVB9532_00529</name>
</gene>